<feature type="signal peptide" evidence="2">
    <location>
        <begin position="1"/>
        <end position="20"/>
    </location>
</feature>
<evidence type="ECO:0000256" key="1">
    <source>
        <dbReference type="SAM" id="MobiDB-lite"/>
    </source>
</evidence>
<keyword evidence="2" id="KW-0732">Signal</keyword>
<sequence>MLFTAAFAAFVASAITAVLAVPIEVTIRDVPMVYPRDDFSLATRDVVQVLYAREDELTGLEKRGNSNCVPIGSVGSTRRKSAAPAHGGTAGGSRTPAAGQASGSGSTPAGEGDCPPGYELRRNPVQPKSTSGKQLAWNDPNRDPFQSERQRG</sequence>
<feature type="compositionally biased region" description="Basic and acidic residues" evidence="1">
    <location>
        <begin position="140"/>
        <end position="152"/>
    </location>
</feature>
<dbReference type="EMBL" id="RWJN01000008">
    <property type="protein sequence ID" value="TCD71200.1"/>
    <property type="molecule type" value="Genomic_DNA"/>
</dbReference>
<evidence type="ECO:0000313" key="3">
    <source>
        <dbReference type="EMBL" id="TCD71200.1"/>
    </source>
</evidence>
<evidence type="ECO:0000313" key="4">
    <source>
        <dbReference type="Proteomes" id="UP000292702"/>
    </source>
</evidence>
<reference evidence="3 4" key="1">
    <citation type="submission" date="2018-11" db="EMBL/GenBank/DDBJ databases">
        <title>Genome assembly of Steccherinum ochraceum LE-BIN_3174, the white-rot fungus of the Steccherinaceae family (The Residual Polyporoid clade, Polyporales, Basidiomycota).</title>
        <authorList>
            <person name="Fedorova T.V."/>
            <person name="Glazunova O.A."/>
            <person name="Landesman E.O."/>
            <person name="Moiseenko K.V."/>
            <person name="Psurtseva N.V."/>
            <person name="Savinova O.S."/>
            <person name="Shakhova N.V."/>
            <person name="Tyazhelova T.V."/>
            <person name="Vasina D.V."/>
        </authorList>
    </citation>
    <scope>NUCLEOTIDE SEQUENCE [LARGE SCALE GENOMIC DNA]</scope>
    <source>
        <strain evidence="3 4">LE-BIN_3174</strain>
    </source>
</reference>
<organism evidence="3 4">
    <name type="scientific">Steccherinum ochraceum</name>
    <dbReference type="NCBI Taxonomy" id="92696"/>
    <lineage>
        <taxon>Eukaryota</taxon>
        <taxon>Fungi</taxon>
        <taxon>Dikarya</taxon>
        <taxon>Basidiomycota</taxon>
        <taxon>Agaricomycotina</taxon>
        <taxon>Agaricomycetes</taxon>
        <taxon>Polyporales</taxon>
        <taxon>Steccherinaceae</taxon>
        <taxon>Steccherinum</taxon>
    </lineage>
</organism>
<dbReference type="Proteomes" id="UP000292702">
    <property type="component" value="Unassembled WGS sequence"/>
</dbReference>
<protein>
    <submittedName>
        <fullName evidence="3">Uncharacterized protein</fullName>
    </submittedName>
</protein>
<gene>
    <name evidence="3" type="ORF">EIP91_011678</name>
</gene>
<keyword evidence="4" id="KW-1185">Reference proteome</keyword>
<accession>A0A4R0RQM8</accession>
<name>A0A4R0RQM8_9APHY</name>
<comment type="caution">
    <text evidence="3">The sequence shown here is derived from an EMBL/GenBank/DDBJ whole genome shotgun (WGS) entry which is preliminary data.</text>
</comment>
<evidence type="ECO:0000256" key="2">
    <source>
        <dbReference type="SAM" id="SignalP"/>
    </source>
</evidence>
<dbReference type="AlphaFoldDB" id="A0A4R0RQM8"/>
<proteinExistence type="predicted"/>
<feature type="region of interest" description="Disordered" evidence="1">
    <location>
        <begin position="61"/>
        <end position="152"/>
    </location>
</feature>
<feature type="chain" id="PRO_5020206221" evidence="2">
    <location>
        <begin position="21"/>
        <end position="152"/>
    </location>
</feature>